<organism evidence="1 2">
    <name type="scientific">Gnomoniopsis smithogilvyi</name>
    <dbReference type="NCBI Taxonomy" id="1191159"/>
    <lineage>
        <taxon>Eukaryota</taxon>
        <taxon>Fungi</taxon>
        <taxon>Dikarya</taxon>
        <taxon>Ascomycota</taxon>
        <taxon>Pezizomycotina</taxon>
        <taxon>Sordariomycetes</taxon>
        <taxon>Sordariomycetidae</taxon>
        <taxon>Diaporthales</taxon>
        <taxon>Gnomoniaceae</taxon>
        <taxon>Gnomoniopsis</taxon>
    </lineage>
</organism>
<accession>A0A9W9CWX4</accession>
<dbReference type="PANTHER" id="PTHR47204:SF1">
    <property type="entry name" value="RIBONUCLEASE H2 SUBUNIT C"/>
    <property type="match status" value="1"/>
</dbReference>
<sequence length="151" mass="16383">MLSVRQSNGTAAKCTPNLLPCRIHHDGPVGATGSYWTPSTASDGKRISHFRGRELHGKTLKVPEGYRGVVVEKKDAPKPAAQSLDEPEVVDLEADDELPVGALETQAEFDEMVIWGHESVAEAVSDPYARGVEEWIQLSSKIHSYDSGEAS</sequence>
<dbReference type="InterPro" id="IPR013924">
    <property type="entry name" value="RNase_H2_suC"/>
</dbReference>
<proteinExistence type="predicted"/>
<gene>
    <name evidence="1" type="ORF">N0V93_004263</name>
</gene>
<dbReference type="PANTHER" id="PTHR47204">
    <property type="entry name" value="OS02G0168900 PROTEIN"/>
    <property type="match status" value="1"/>
</dbReference>
<dbReference type="GO" id="GO:0006401">
    <property type="term" value="P:RNA catabolic process"/>
    <property type="evidence" value="ECO:0007669"/>
    <property type="project" value="InterPro"/>
</dbReference>
<comment type="caution">
    <text evidence="1">The sequence shown here is derived from an EMBL/GenBank/DDBJ whole genome shotgun (WGS) entry which is preliminary data.</text>
</comment>
<protein>
    <submittedName>
        <fullName evidence="1">Uncharacterized protein</fullName>
    </submittedName>
</protein>
<dbReference type="OrthoDB" id="6222486at2759"/>
<dbReference type="GO" id="GO:0032299">
    <property type="term" value="C:ribonuclease H2 complex"/>
    <property type="evidence" value="ECO:0007669"/>
    <property type="project" value="InterPro"/>
</dbReference>
<dbReference type="Gene3D" id="2.40.128.680">
    <property type="match status" value="1"/>
</dbReference>
<reference evidence="1" key="1">
    <citation type="submission" date="2022-10" db="EMBL/GenBank/DDBJ databases">
        <title>Tapping the CABI collections for fungal endophytes: first genome assemblies for Collariella, Neodidymelliopsis, Ascochyta clinopodiicola, Didymella pomorum, Didymosphaeria variabile, Neocosmospora piperis and Neocucurbitaria cava.</title>
        <authorList>
            <person name="Hill R."/>
        </authorList>
    </citation>
    <scope>NUCLEOTIDE SEQUENCE</scope>
    <source>
        <strain evidence="1">IMI 355082</strain>
    </source>
</reference>
<name>A0A9W9CWX4_9PEZI</name>
<keyword evidence="2" id="KW-1185">Reference proteome</keyword>
<dbReference type="AlphaFoldDB" id="A0A9W9CWX4"/>
<evidence type="ECO:0000313" key="1">
    <source>
        <dbReference type="EMBL" id="KAJ4390665.1"/>
    </source>
</evidence>
<dbReference type="Pfam" id="PF08615">
    <property type="entry name" value="RNase_H2_suC"/>
    <property type="match status" value="1"/>
</dbReference>
<dbReference type="Proteomes" id="UP001140453">
    <property type="component" value="Unassembled WGS sequence"/>
</dbReference>
<evidence type="ECO:0000313" key="2">
    <source>
        <dbReference type="Proteomes" id="UP001140453"/>
    </source>
</evidence>
<dbReference type="CDD" id="cd09271">
    <property type="entry name" value="RNase_H2-C"/>
    <property type="match status" value="1"/>
</dbReference>
<dbReference type="EMBL" id="JAPEVB010000003">
    <property type="protein sequence ID" value="KAJ4390665.1"/>
    <property type="molecule type" value="Genomic_DNA"/>
</dbReference>